<proteinExistence type="predicted"/>
<gene>
    <name evidence="1" type="ORF">QR685DRAFT_511132</name>
</gene>
<dbReference type="EMBL" id="JAVLET010000001">
    <property type="protein sequence ID" value="KAL0474893.1"/>
    <property type="molecule type" value="Genomic_DNA"/>
</dbReference>
<comment type="caution">
    <text evidence="1">The sequence shown here is derived from an EMBL/GenBank/DDBJ whole genome shotgun (WGS) entry which is preliminary data.</text>
</comment>
<protein>
    <submittedName>
        <fullName evidence="1">Uncharacterized protein</fullName>
    </submittedName>
</protein>
<sequence length="155" mass="16902">MATLATITYSDTPPSVIPTITQRVSVTTQIVAITKGTNFGTKDNCSTRTVCLDYVDSCGQTAYDGGVPDCKPVAYFLGSRLSFEAYYCHTLFVPDTRGAKTVEAVEAAVATVWQESRRESKSGERICKKRRDVELACDGIKVFFTTMNNSNSTKG</sequence>
<keyword evidence="2" id="KW-1185">Reference proteome</keyword>
<reference evidence="1 2" key="1">
    <citation type="submission" date="2023-09" db="EMBL/GenBank/DDBJ databases">
        <title>Multi-omics analysis of a traditional fermented food reveals byproduct-associated fungal strains for waste-to-food upcycling.</title>
        <authorList>
            <consortium name="Lawrence Berkeley National Laboratory"/>
            <person name="Rekdal V.M."/>
            <person name="Villalobos-Escobedo J.M."/>
            <person name="Rodriguez-Valeron N."/>
            <person name="Garcia M.O."/>
            <person name="Vasquez D.P."/>
            <person name="Damayanti I."/>
            <person name="Sorensen P.M."/>
            <person name="Baidoo E.E."/>
            <person name="De Carvalho A.C."/>
            <person name="Riley R."/>
            <person name="Lipzen A."/>
            <person name="He G."/>
            <person name="Yan M."/>
            <person name="Haridas S."/>
            <person name="Daum C."/>
            <person name="Yoshinaga Y."/>
            <person name="Ng V."/>
            <person name="Grigoriev I.V."/>
            <person name="Munk R."/>
            <person name="Nuraida L."/>
            <person name="Wijaya C.H."/>
            <person name="Morales P.-C."/>
            <person name="Keasling J.D."/>
        </authorList>
    </citation>
    <scope>NUCLEOTIDE SEQUENCE [LARGE SCALE GENOMIC DNA]</scope>
    <source>
        <strain evidence="1 2">FGSC 2613</strain>
    </source>
</reference>
<evidence type="ECO:0000313" key="1">
    <source>
        <dbReference type="EMBL" id="KAL0474893.1"/>
    </source>
</evidence>
<dbReference type="Proteomes" id="UP001451303">
    <property type="component" value="Unassembled WGS sequence"/>
</dbReference>
<evidence type="ECO:0000313" key="2">
    <source>
        <dbReference type="Proteomes" id="UP001451303"/>
    </source>
</evidence>
<name>A0ABR3DQE9_NEUIN</name>
<accession>A0ABR3DQE9</accession>
<organism evidence="1 2">
    <name type="scientific">Neurospora intermedia</name>
    <dbReference type="NCBI Taxonomy" id="5142"/>
    <lineage>
        <taxon>Eukaryota</taxon>
        <taxon>Fungi</taxon>
        <taxon>Dikarya</taxon>
        <taxon>Ascomycota</taxon>
        <taxon>Pezizomycotina</taxon>
        <taxon>Sordariomycetes</taxon>
        <taxon>Sordariomycetidae</taxon>
        <taxon>Sordariales</taxon>
        <taxon>Sordariaceae</taxon>
        <taxon>Neurospora</taxon>
    </lineage>
</organism>